<gene>
    <name evidence="5" type="ORF">ACFONP_09990</name>
</gene>
<dbReference type="Pfam" id="PF01734">
    <property type="entry name" value="Patatin"/>
    <property type="match status" value="1"/>
</dbReference>
<name>A0ABV7MC93_9PROT</name>
<keyword evidence="1" id="KW-0443">Lipid metabolism</keyword>
<proteinExistence type="predicted"/>
<organism evidence="5 6">
    <name type="scientific">Parvularcula lutaonensis</name>
    <dbReference type="NCBI Taxonomy" id="491923"/>
    <lineage>
        <taxon>Bacteria</taxon>
        <taxon>Pseudomonadati</taxon>
        <taxon>Pseudomonadota</taxon>
        <taxon>Alphaproteobacteria</taxon>
        <taxon>Parvularculales</taxon>
        <taxon>Parvularculaceae</taxon>
        <taxon>Parvularcula</taxon>
    </lineage>
</organism>
<keyword evidence="6" id="KW-1185">Reference proteome</keyword>
<dbReference type="Proteomes" id="UP001595607">
    <property type="component" value="Unassembled WGS sequence"/>
</dbReference>
<reference evidence="6" key="1">
    <citation type="journal article" date="2019" name="Int. J. Syst. Evol. Microbiol.">
        <title>The Global Catalogue of Microorganisms (GCM) 10K type strain sequencing project: providing services to taxonomists for standard genome sequencing and annotation.</title>
        <authorList>
            <consortium name="The Broad Institute Genomics Platform"/>
            <consortium name="The Broad Institute Genome Sequencing Center for Infectious Disease"/>
            <person name="Wu L."/>
            <person name="Ma J."/>
        </authorList>
    </citation>
    <scope>NUCLEOTIDE SEQUENCE [LARGE SCALE GENOMIC DNA]</scope>
    <source>
        <strain evidence="6">KCTC 22245</strain>
    </source>
</reference>
<feature type="compositionally biased region" description="Polar residues" evidence="3">
    <location>
        <begin position="195"/>
        <end position="208"/>
    </location>
</feature>
<dbReference type="Gene3D" id="3.40.1090.10">
    <property type="entry name" value="Cytosolic phospholipase A2 catalytic domain"/>
    <property type="match status" value="1"/>
</dbReference>
<comment type="caution">
    <text evidence="2">Lacks conserved residue(s) required for the propagation of feature annotation.</text>
</comment>
<accession>A0ABV7MC93</accession>
<dbReference type="EMBL" id="JBHRVA010000003">
    <property type="protein sequence ID" value="MFC3303061.1"/>
    <property type="molecule type" value="Genomic_DNA"/>
</dbReference>
<sequence length="208" mass="22265">MDHQQPLNPRRLLRRAVSAFDGRTRGRVLALQGGGALGAFTYGALDKLLEAEDRPLTALSGASAGAMNAAILATGLVRGGRQGARDALAAFWDDVARGGAFAKAMLLPRKIFGFRTGREARGAASRRVKEIALEHALPGQAIEDLPTPGLVRERAEAGRDALSLYRRSEGRAHRKDSQGFRLAAMSADRSPQRPPNLTSSRSGETLSR</sequence>
<comment type="caution">
    <text evidence="5">The sequence shown here is derived from an EMBL/GenBank/DDBJ whole genome shotgun (WGS) entry which is preliminary data.</text>
</comment>
<evidence type="ECO:0000256" key="1">
    <source>
        <dbReference type="ARBA" id="ARBA00023098"/>
    </source>
</evidence>
<dbReference type="SUPFAM" id="SSF52151">
    <property type="entry name" value="FabD/lysophospholipase-like"/>
    <property type="match status" value="1"/>
</dbReference>
<protein>
    <submittedName>
        <fullName evidence="5">Patatin-like phospholipase family protein</fullName>
    </submittedName>
</protein>
<feature type="short sequence motif" description="GXGXXG" evidence="2">
    <location>
        <begin position="33"/>
        <end position="38"/>
    </location>
</feature>
<evidence type="ECO:0000256" key="3">
    <source>
        <dbReference type="SAM" id="MobiDB-lite"/>
    </source>
</evidence>
<dbReference type="PROSITE" id="PS51635">
    <property type="entry name" value="PNPLA"/>
    <property type="match status" value="1"/>
</dbReference>
<evidence type="ECO:0000313" key="6">
    <source>
        <dbReference type="Proteomes" id="UP001595607"/>
    </source>
</evidence>
<feature type="compositionally biased region" description="Basic and acidic residues" evidence="3">
    <location>
        <begin position="166"/>
        <end position="178"/>
    </location>
</feature>
<dbReference type="RefSeq" id="WP_189575236.1">
    <property type="nucleotide sequence ID" value="NZ_BMXU01000002.1"/>
</dbReference>
<evidence type="ECO:0000256" key="2">
    <source>
        <dbReference type="PROSITE-ProRule" id="PRU01161"/>
    </source>
</evidence>
<feature type="region of interest" description="Disordered" evidence="3">
    <location>
        <begin position="166"/>
        <end position="208"/>
    </location>
</feature>
<feature type="short sequence motif" description="GXSXG" evidence="2">
    <location>
        <begin position="61"/>
        <end position="65"/>
    </location>
</feature>
<evidence type="ECO:0000259" key="4">
    <source>
        <dbReference type="PROSITE" id="PS51635"/>
    </source>
</evidence>
<dbReference type="InterPro" id="IPR002641">
    <property type="entry name" value="PNPLA_dom"/>
</dbReference>
<dbReference type="InterPro" id="IPR016035">
    <property type="entry name" value="Acyl_Trfase/lysoPLipase"/>
</dbReference>
<feature type="domain" description="PNPLA" evidence="4">
    <location>
        <begin position="29"/>
        <end position="208"/>
    </location>
</feature>
<evidence type="ECO:0000313" key="5">
    <source>
        <dbReference type="EMBL" id="MFC3303061.1"/>
    </source>
</evidence>